<feature type="transmembrane region" description="Helical" evidence="5">
    <location>
        <begin position="236"/>
        <end position="258"/>
    </location>
</feature>
<evidence type="ECO:0000313" key="7">
    <source>
        <dbReference type="EMBL" id="TMR09949.1"/>
    </source>
</evidence>
<evidence type="ECO:0000256" key="5">
    <source>
        <dbReference type="SAM" id="Phobius"/>
    </source>
</evidence>
<feature type="transmembrane region" description="Helical" evidence="5">
    <location>
        <begin position="87"/>
        <end position="110"/>
    </location>
</feature>
<keyword evidence="4 5" id="KW-0472">Membrane</keyword>
<proteinExistence type="predicted"/>
<keyword evidence="3 5" id="KW-1133">Transmembrane helix</keyword>
<organism evidence="7 8">
    <name type="scientific">Nonomuraea turkmeniaca</name>
    <dbReference type="NCBI Taxonomy" id="103838"/>
    <lineage>
        <taxon>Bacteria</taxon>
        <taxon>Bacillati</taxon>
        <taxon>Actinomycetota</taxon>
        <taxon>Actinomycetes</taxon>
        <taxon>Streptosporangiales</taxon>
        <taxon>Streptosporangiaceae</taxon>
        <taxon>Nonomuraea</taxon>
    </lineage>
</organism>
<feature type="transmembrane region" description="Helical" evidence="5">
    <location>
        <begin position="381"/>
        <end position="404"/>
    </location>
</feature>
<feature type="domain" description="Major facilitator superfamily (MFS) profile" evidence="6">
    <location>
        <begin position="21"/>
        <end position="475"/>
    </location>
</feature>
<dbReference type="InterPro" id="IPR020846">
    <property type="entry name" value="MFS_dom"/>
</dbReference>
<feature type="transmembrane region" description="Helical" evidence="5">
    <location>
        <begin position="116"/>
        <end position="133"/>
    </location>
</feature>
<comment type="subcellular location">
    <subcellularLocation>
        <location evidence="1">Cell membrane</location>
        <topology evidence="1">Multi-pass membrane protein</topology>
    </subcellularLocation>
</comment>
<comment type="caution">
    <text evidence="7">The sequence shown here is derived from an EMBL/GenBank/DDBJ whole genome shotgun (WGS) entry which is preliminary data.</text>
</comment>
<dbReference type="CDD" id="cd17321">
    <property type="entry name" value="MFS_MMR_MDR_like"/>
    <property type="match status" value="1"/>
</dbReference>
<dbReference type="PROSITE" id="PS50850">
    <property type="entry name" value="MFS"/>
    <property type="match status" value="1"/>
</dbReference>
<feature type="transmembrane region" description="Helical" evidence="5">
    <location>
        <begin position="179"/>
        <end position="200"/>
    </location>
</feature>
<sequence length="481" mass="49811">MTTTASAAATEVQPYRWRWVALFVILAAEVMDLLDALVTTIAAPTIQKELGGSDSLVQWLGAGYTLAMAVGLITGGRLGDLYGRKRMFLIGAFGFTAASLLCGVAVSPAMLVGSRVLQGLFGAVMIPQGLGLIKEMFPPRELGKAFGLFGPVMAISSVGGPILAGWLVDADFFGTGWRMIFLINLPIGLAAALAAMRFLPEFRLSNATRLDLGGVALVSVAAFLLIYPLIQGRELGWPAWTFASIAASIVSFAVFGRYESRRAKAGKDPLVTPGLFGKRAFTGGLVAGLAFFSGMMGFGLVFSLYTQVGLGFTPLQAGLAGLPQAVGGVLGFGLAMSGLQEKLGRGLLQIGTVVMAAGAAVLALTIHLAGVDVTGWQLAPGLGLVGIGMGLTMAPFFDIVLAGVEPHESGSASGTLTAVQQLGGALGTAVLGTLFFNLLASGWSFGASMQVTVWVEVGLLVLTLALSFLLPRRARPEQAGH</sequence>
<dbReference type="Gene3D" id="1.20.1250.20">
    <property type="entry name" value="MFS general substrate transporter like domains"/>
    <property type="match status" value="2"/>
</dbReference>
<evidence type="ECO:0000256" key="2">
    <source>
        <dbReference type="ARBA" id="ARBA00022692"/>
    </source>
</evidence>
<gene>
    <name evidence="7" type="ORF">ETD86_41525</name>
</gene>
<accession>A0A5S4F1I8</accession>
<dbReference type="Pfam" id="PF07690">
    <property type="entry name" value="MFS_1"/>
    <property type="match status" value="1"/>
</dbReference>
<dbReference type="SUPFAM" id="SSF103473">
    <property type="entry name" value="MFS general substrate transporter"/>
    <property type="match status" value="1"/>
</dbReference>
<dbReference type="EMBL" id="VCKY01000209">
    <property type="protein sequence ID" value="TMR09949.1"/>
    <property type="molecule type" value="Genomic_DNA"/>
</dbReference>
<feature type="transmembrane region" description="Helical" evidence="5">
    <location>
        <begin position="425"/>
        <end position="445"/>
    </location>
</feature>
<feature type="transmembrane region" description="Helical" evidence="5">
    <location>
        <begin position="279"/>
        <end position="305"/>
    </location>
</feature>
<dbReference type="GO" id="GO:0022857">
    <property type="term" value="F:transmembrane transporter activity"/>
    <property type="evidence" value="ECO:0007669"/>
    <property type="project" value="InterPro"/>
</dbReference>
<reference evidence="7 8" key="1">
    <citation type="submission" date="2019-05" db="EMBL/GenBank/DDBJ databases">
        <title>Draft genome sequence of Nonomuraea turkmeniaca DSM 43926.</title>
        <authorList>
            <person name="Saricaoglu S."/>
            <person name="Isik K."/>
        </authorList>
    </citation>
    <scope>NUCLEOTIDE SEQUENCE [LARGE SCALE GENOMIC DNA]</scope>
    <source>
        <strain evidence="7 8">DSM 43926</strain>
    </source>
</reference>
<evidence type="ECO:0000313" key="8">
    <source>
        <dbReference type="Proteomes" id="UP000309128"/>
    </source>
</evidence>
<protein>
    <submittedName>
        <fullName evidence="7">MFS transporter</fullName>
    </submittedName>
</protein>
<dbReference type="GO" id="GO:0005886">
    <property type="term" value="C:plasma membrane"/>
    <property type="evidence" value="ECO:0007669"/>
    <property type="project" value="UniProtKB-SubCell"/>
</dbReference>
<dbReference type="PANTHER" id="PTHR42718">
    <property type="entry name" value="MAJOR FACILITATOR SUPERFAMILY MULTIDRUG TRANSPORTER MFSC"/>
    <property type="match status" value="1"/>
</dbReference>
<keyword evidence="2 5" id="KW-0812">Transmembrane</keyword>
<feature type="transmembrane region" description="Helical" evidence="5">
    <location>
        <begin position="56"/>
        <end position="75"/>
    </location>
</feature>
<evidence type="ECO:0000256" key="4">
    <source>
        <dbReference type="ARBA" id="ARBA00023136"/>
    </source>
</evidence>
<feature type="transmembrane region" description="Helical" evidence="5">
    <location>
        <begin position="451"/>
        <end position="470"/>
    </location>
</feature>
<dbReference type="OrthoDB" id="783189at2"/>
<feature type="transmembrane region" description="Helical" evidence="5">
    <location>
        <begin position="317"/>
        <end position="335"/>
    </location>
</feature>
<evidence type="ECO:0000259" key="6">
    <source>
        <dbReference type="PROSITE" id="PS50850"/>
    </source>
</evidence>
<dbReference type="AlphaFoldDB" id="A0A5S4F1I8"/>
<dbReference type="RefSeq" id="WP_138672115.1">
    <property type="nucleotide sequence ID" value="NZ_VCKY01000209.1"/>
</dbReference>
<feature type="transmembrane region" description="Helical" evidence="5">
    <location>
        <begin position="212"/>
        <end position="230"/>
    </location>
</feature>
<keyword evidence="8" id="KW-1185">Reference proteome</keyword>
<dbReference type="InterPro" id="IPR036259">
    <property type="entry name" value="MFS_trans_sf"/>
</dbReference>
<evidence type="ECO:0000256" key="3">
    <source>
        <dbReference type="ARBA" id="ARBA00022989"/>
    </source>
</evidence>
<dbReference type="Proteomes" id="UP000309128">
    <property type="component" value="Unassembled WGS sequence"/>
</dbReference>
<evidence type="ECO:0000256" key="1">
    <source>
        <dbReference type="ARBA" id="ARBA00004651"/>
    </source>
</evidence>
<dbReference type="InterPro" id="IPR011701">
    <property type="entry name" value="MFS"/>
</dbReference>
<feature type="transmembrane region" description="Helical" evidence="5">
    <location>
        <begin position="20"/>
        <end position="44"/>
    </location>
</feature>
<feature type="transmembrane region" description="Helical" evidence="5">
    <location>
        <begin position="145"/>
        <end position="167"/>
    </location>
</feature>
<dbReference type="PANTHER" id="PTHR42718:SF39">
    <property type="entry name" value="ACTINORHODIN TRANSPORTER-RELATED"/>
    <property type="match status" value="1"/>
</dbReference>
<name>A0A5S4F1I8_9ACTN</name>
<feature type="transmembrane region" description="Helical" evidence="5">
    <location>
        <begin position="347"/>
        <end position="369"/>
    </location>
</feature>